<dbReference type="AlphaFoldDB" id="A0A4R1BK75"/>
<keyword evidence="2" id="KW-0808">Transferase</keyword>
<dbReference type="OrthoDB" id="7205533at2"/>
<dbReference type="Gene3D" id="3.40.630.30">
    <property type="match status" value="1"/>
</dbReference>
<dbReference type="SUPFAM" id="SSF55729">
    <property type="entry name" value="Acyl-CoA N-acyltransferases (Nat)"/>
    <property type="match status" value="1"/>
</dbReference>
<proteinExistence type="predicted"/>
<accession>A0A4R1BK75</accession>
<keyword evidence="3" id="KW-1185">Reference proteome</keyword>
<dbReference type="CDD" id="cd04301">
    <property type="entry name" value="NAT_SF"/>
    <property type="match status" value="1"/>
</dbReference>
<dbReference type="GO" id="GO:0016747">
    <property type="term" value="F:acyltransferase activity, transferring groups other than amino-acyl groups"/>
    <property type="evidence" value="ECO:0007669"/>
    <property type="project" value="InterPro"/>
</dbReference>
<name>A0A4R1BK75_9BACT</name>
<sequence>MLLQHVYIDTYGLEGVSPEFANFMSTRFSVERINFLIAAAVLTVATFRENLIGAAEIVRPARCPLNRLSGTESSKLYVLERFCGQGVGYALLRCVEALAAADGDPQLWLEVWSRNPRAVAFYERQGYRALGTVPFRMEVNCYENLVLAKAL</sequence>
<evidence type="ECO:0000313" key="2">
    <source>
        <dbReference type="EMBL" id="TCJ17724.1"/>
    </source>
</evidence>
<dbReference type="EMBL" id="SJZI01000008">
    <property type="protein sequence ID" value="TCJ17724.1"/>
    <property type="molecule type" value="Genomic_DNA"/>
</dbReference>
<dbReference type="Pfam" id="PF00583">
    <property type="entry name" value="Acetyltransf_1"/>
    <property type="match status" value="1"/>
</dbReference>
<dbReference type="PROSITE" id="PS51186">
    <property type="entry name" value="GNAT"/>
    <property type="match status" value="1"/>
</dbReference>
<comment type="caution">
    <text evidence="2">The sequence shown here is derived from an EMBL/GenBank/DDBJ whole genome shotgun (WGS) entry which is preliminary data.</text>
</comment>
<gene>
    <name evidence="2" type="ORF">EPD60_05925</name>
</gene>
<evidence type="ECO:0000259" key="1">
    <source>
        <dbReference type="PROSITE" id="PS51186"/>
    </source>
</evidence>
<dbReference type="InterPro" id="IPR016181">
    <property type="entry name" value="Acyl_CoA_acyltransferase"/>
</dbReference>
<feature type="domain" description="N-acetyltransferase" evidence="1">
    <location>
        <begin position="1"/>
        <end position="151"/>
    </location>
</feature>
<reference evidence="2 3" key="1">
    <citation type="submission" date="2019-03" db="EMBL/GenBank/DDBJ databases">
        <authorList>
            <person name="Kim M.K.M."/>
        </authorList>
    </citation>
    <scope>NUCLEOTIDE SEQUENCE [LARGE SCALE GENOMIC DNA]</scope>
    <source>
        <strain evidence="2 3">17J68-12</strain>
    </source>
</reference>
<dbReference type="RefSeq" id="WP_131447817.1">
    <property type="nucleotide sequence ID" value="NZ_SJZI01000008.1"/>
</dbReference>
<dbReference type="Proteomes" id="UP000295334">
    <property type="component" value="Unassembled WGS sequence"/>
</dbReference>
<organism evidence="2 3">
    <name type="scientific">Flaviaesturariibacter flavus</name>
    <dbReference type="NCBI Taxonomy" id="2502780"/>
    <lineage>
        <taxon>Bacteria</taxon>
        <taxon>Pseudomonadati</taxon>
        <taxon>Bacteroidota</taxon>
        <taxon>Chitinophagia</taxon>
        <taxon>Chitinophagales</taxon>
        <taxon>Chitinophagaceae</taxon>
        <taxon>Flaviaestuariibacter</taxon>
    </lineage>
</organism>
<protein>
    <submittedName>
        <fullName evidence="2">GNAT family N-acetyltransferase</fullName>
    </submittedName>
</protein>
<evidence type="ECO:0000313" key="3">
    <source>
        <dbReference type="Proteomes" id="UP000295334"/>
    </source>
</evidence>
<dbReference type="InterPro" id="IPR000182">
    <property type="entry name" value="GNAT_dom"/>
</dbReference>